<dbReference type="InterPro" id="IPR023129">
    <property type="entry name" value="MTH889-like_dom_sf"/>
</dbReference>
<dbReference type="OrthoDB" id="4730654at2"/>
<sequence length="97" mass="10770">MNIRRVVLDVDKALARPSLLELAEAIAQVRGVEGFNITVNEMDLETMGTEITLEGDEIDYPGLIRTIEQIGCVVHSLDQLVVGRLVERALLRRGGER</sequence>
<keyword evidence="2" id="KW-1185">Reference proteome</keyword>
<dbReference type="Pfam" id="PF02680">
    <property type="entry name" value="DUF211"/>
    <property type="match status" value="1"/>
</dbReference>
<evidence type="ECO:0008006" key="3">
    <source>
        <dbReference type="Google" id="ProtNLM"/>
    </source>
</evidence>
<dbReference type="Proteomes" id="UP000266178">
    <property type="component" value="Unassembled WGS sequence"/>
</dbReference>
<dbReference type="SUPFAM" id="SSF160363">
    <property type="entry name" value="MTH889-like"/>
    <property type="match status" value="1"/>
</dbReference>
<dbReference type="Gene3D" id="3.30.70.1340">
    <property type="entry name" value="MTH889-like domain"/>
    <property type="match status" value="1"/>
</dbReference>
<comment type="caution">
    <text evidence="1">The sequence shown here is derived from an EMBL/GenBank/DDBJ whole genome shotgun (WGS) entry which is preliminary data.</text>
</comment>
<name>A0A399FEY9_9DEIN</name>
<protein>
    <recommendedName>
        <fullName evidence="3">DUF211 domain-containing protein</fullName>
    </recommendedName>
</protein>
<gene>
    <name evidence="1" type="ORF">Mgrana_00445</name>
</gene>
<dbReference type="InterPro" id="IPR003831">
    <property type="entry name" value="DUF211"/>
</dbReference>
<evidence type="ECO:0000313" key="2">
    <source>
        <dbReference type="Proteomes" id="UP000266178"/>
    </source>
</evidence>
<accession>A0A399FEY9</accession>
<organism evidence="1 2">
    <name type="scientific">Meiothermus granaticius NBRC 107808</name>
    <dbReference type="NCBI Taxonomy" id="1227551"/>
    <lineage>
        <taxon>Bacteria</taxon>
        <taxon>Thermotogati</taxon>
        <taxon>Deinococcota</taxon>
        <taxon>Deinococci</taxon>
        <taxon>Thermales</taxon>
        <taxon>Thermaceae</taxon>
        <taxon>Meiothermus</taxon>
    </lineage>
</organism>
<dbReference type="PANTHER" id="PTHR42240:SF1">
    <property type="entry name" value="DUF211 DOMAIN-CONTAINING PROTEIN"/>
    <property type="match status" value="1"/>
</dbReference>
<dbReference type="PANTHER" id="PTHR42240">
    <property type="entry name" value="DUF211 DOMAIN-CONTAINING PROTEIN"/>
    <property type="match status" value="1"/>
</dbReference>
<evidence type="ECO:0000313" key="1">
    <source>
        <dbReference type="EMBL" id="RIH93621.1"/>
    </source>
</evidence>
<dbReference type="RefSeq" id="WP_119355973.1">
    <property type="nucleotide sequence ID" value="NZ_BJXM01000009.1"/>
</dbReference>
<dbReference type="EMBL" id="QWLB01000004">
    <property type="protein sequence ID" value="RIH93621.1"/>
    <property type="molecule type" value="Genomic_DNA"/>
</dbReference>
<reference evidence="1 2" key="1">
    <citation type="submission" date="2018-08" db="EMBL/GenBank/DDBJ databases">
        <title>Meiothermus granaticius genome AF-68 sequencing project.</title>
        <authorList>
            <person name="Da Costa M.S."/>
            <person name="Albuquerque L."/>
            <person name="Raposo P."/>
            <person name="Froufe H.J.C."/>
            <person name="Barroso C.S."/>
            <person name="Egas C."/>
        </authorList>
    </citation>
    <scope>NUCLEOTIDE SEQUENCE [LARGE SCALE GENOMIC DNA]</scope>
    <source>
        <strain evidence="1 2">AF-68</strain>
    </source>
</reference>
<proteinExistence type="predicted"/>
<dbReference type="AlphaFoldDB" id="A0A399FEY9"/>